<reference evidence="1 2" key="1">
    <citation type="submission" date="2011-03" db="EMBL/GenBank/DDBJ databases">
        <authorList>
            <person name="Weinstock G."/>
            <person name="Sodergren E."/>
            <person name="Clifton S."/>
            <person name="Fulton L."/>
            <person name="Fulton B."/>
            <person name="Courtney L."/>
            <person name="Fronick C."/>
            <person name="Harrison M."/>
            <person name="Strong C."/>
            <person name="Farmer C."/>
            <person name="Delahaunty K."/>
            <person name="Markovic C."/>
            <person name="Hall O."/>
            <person name="Minx P."/>
            <person name="Tomlinson C."/>
            <person name="Mitreva M."/>
            <person name="Hou S."/>
            <person name="Chen J."/>
            <person name="Wollam A."/>
            <person name="Pepin K.H."/>
            <person name="Johnson M."/>
            <person name="Bhonagiri V."/>
            <person name="Zhang X."/>
            <person name="Suruliraj S."/>
            <person name="Warren W."/>
            <person name="Chinwalla A."/>
            <person name="Mardis E.R."/>
            <person name="Wilson R.K."/>
        </authorList>
    </citation>
    <scope>NUCLEOTIDE SEQUENCE [LARGE SCALE GENOMIC DNA]</scope>
    <source>
        <strain evidence="1 2">YIT 11840</strain>
    </source>
</reference>
<evidence type="ECO:0000313" key="1">
    <source>
        <dbReference type="EMBL" id="EHG99395.1"/>
    </source>
</evidence>
<dbReference type="STRING" id="762968.HMPREF9441_03012"/>
<dbReference type="Proteomes" id="UP000003598">
    <property type="component" value="Unassembled WGS sequence"/>
</dbReference>
<organism evidence="1 2">
    <name type="scientific">Paraprevotella clara YIT 11840</name>
    <dbReference type="NCBI Taxonomy" id="762968"/>
    <lineage>
        <taxon>Bacteria</taxon>
        <taxon>Pseudomonadati</taxon>
        <taxon>Bacteroidota</taxon>
        <taxon>Bacteroidia</taxon>
        <taxon>Bacteroidales</taxon>
        <taxon>Prevotellaceae</taxon>
        <taxon>Paraprevotella</taxon>
    </lineage>
</organism>
<comment type="caution">
    <text evidence="1">The sequence shown here is derived from an EMBL/GenBank/DDBJ whole genome shotgun (WGS) entry which is preliminary data.</text>
</comment>
<dbReference type="EMBL" id="AFFY01000045">
    <property type="protein sequence ID" value="EHG99395.1"/>
    <property type="molecule type" value="Genomic_DNA"/>
</dbReference>
<dbReference type="OrthoDB" id="10020856at2"/>
<protein>
    <submittedName>
        <fullName evidence="1">Uncharacterized protein</fullName>
    </submittedName>
</protein>
<dbReference type="PATRIC" id="fig|762968.3.peg.2675"/>
<proteinExistence type="predicted"/>
<dbReference type="HOGENOM" id="CLU_446077_0_0_10"/>
<name>G5SUF2_9BACT</name>
<sequence>MNIQKLSYVFLLCFSVFTFTGCEDDENGGKPQTVGAYGSIPTEALNKMHWKWGIASRINDETTATFVCNRDSLGGGYVAAFSVDGFNSHTTLTFFVDDRFDVTTFLMGTSSEYNANTYIVQQKGGNIYLTGTANGNTKHRTYALQSPYGNSQTSSDPFSAVASSILSFSLNIDFLSENLKSYGRDFIGKVASGDYAGQPVYDGQALFPEYDAVCNLNHLETIRRLITGESAVYLDNSENLYGKGPDGKSYVTVYARTNAPTETFNRNPEEGEYGAPKALKLYCGLLIGQHNVLGPGNALYDLKGEELLSGHEQSQTFELPDLAPGIYYVRPYLIAEDELQAQTTGKANPRLLLYAEDTRAYLTLDAHLGEIEMTDCYYVANSGVQADLSISVSVPQIPDIPLSFNNSFNHGSWGIALRYAHNDFSETDIFGRTDAFNGIVETSVHPSTPDFQIDRENFIAKADVEAVLYCHAGNERIILDNKPFTVVYDKKPELRFTSAELVQGFYPQGGRTEMEDAIRSEQIISGTFWFESDIKFMEENGNQSIEMGSLYRQDFREPGIETDFYRHYATYNFKTKKRYIETKVNGQPFRSNALHYTWSDDGSRIIRVEVGE</sequence>
<dbReference type="GeneID" id="93558316"/>
<dbReference type="RefSeq" id="WP_008621951.1">
    <property type="nucleotide sequence ID" value="NZ_JH376616.1"/>
</dbReference>
<evidence type="ECO:0000313" key="2">
    <source>
        <dbReference type="Proteomes" id="UP000003598"/>
    </source>
</evidence>
<dbReference type="PROSITE" id="PS51257">
    <property type="entry name" value="PROKAR_LIPOPROTEIN"/>
    <property type="match status" value="1"/>
</dbReference>
<accession>G5SUF2</accession>
<dbReference type="AlphaFoldDB" id="G5SUF2"/>
<gene>
    <name evidence="1" type="ORF">HMPREF9441_03012</name>
</gene>
<keyword evidence="2" id="KW-1185">Reference proteome</keyword>